<dbReference type="Proteomes" id="UP000031189">
    <property type="component" value="Unassembled WGS sequence"/>
</dbReference>
<sequence>MFIRNDMDVSYVRVFNASPDAPPVDIYVNGGLAFKNLSFKEFSEYVQLPMGEYKMEVFPAGQKGSPTLTQNVQVPEKEVVTIAAVGNFEDIQLVSYIEGNADDLSVNESRVRIIHLSPDAPGVDMLIDGRLIFEDIGFMDATDYAQIPSGAYNVTINIADTNDTVLALKAELKSQKVYTIYIVGNPPNLSSIQSLDGSTFVRFL</sequence>
<dbReference type="EMBL" id="JWHR01000039">
    <property type="protein sequence ID" value="KHS58297.1"/>
    <property type="molecule type" value="Genomic_DNA"/>
</dbReference>
<dbReference type="RefSeq" id="WP_039678537.1">
    <property type="nucleotide sequence ID" value="NZ_JAWGXO010000011.1"/>
</dbReference>
<dbReference type="AlphaFoldDB" id="A0A0B3W7D1"/>
<protein>
    <recommendedName>
        <fullName evidence="1">DUF4397 domain-containing protein</fullName>
    </recommendedName>
</protein>
<evidence type="ECO:0000313" key="2">
    <source>
        <dbReference type="EMBL" id="KHS58297.1"/>
    </source>
</evidence>
<comment type="caution">
    <text evidence="2">The sequence shown here is derived from an EMBL/GenBank/DDBJ whole genome shotgun (WGS) entry which is preliminary data.</text>
</comment>
<dbReference type="Pfam" id="PF14344">
    <property type="entry name" value="DUF4397"/>
    <property type="match status" value="1"/>
</dbReference>
<keyword evidence="3" id="KW-1185">Reference proteome</keyword>
<dbReference type="OrthoDB" id="9783299at2"/>
<gene>
    <name evidence="2" type="ORF">QX51_03535</name>
</gene>
<reference evidence="2 3" key="1">
    <citation type="submission" date="2014-12" db="EMBL/GenBank/DDBJ databases">
        <title>Draft genome sequence of Terrisporobacter sp. 08-306576, isolated from the blood culture of a bacteremia patient.</title>
        <authorList>
            <person name="Lund L.C."/>
            <person name="Sydenham T.V."/>
            <person name="Hogh S.V."/>
            <person name="Skov M.N."/>
            <person name="Kemp M."/>
            <person name="Justesen U.S."/>
        </authorList>
    </citation>
    <scope>NUCLEOTIDE SEQUENCE [LARGE SCALE GENOMIC DNA]</scope>
    <source>
        <strain evidence="2 3">08-306576</strain>
    </source>
</reference>
<organism evidence="2 3">
    <name type="scientific">Terrisporobacter othiniensis</name>
    <dbReference type="NCBI Taxonomy" id="1577792"/>
    <lineage>
        <taxon>Bacteria</taxon>
        <taxon>Bacillati</taxon>
        <taxon>Bacillota</taxon>
        <taxon>Clostridia</taxon>
        <taxon>Peptostreptococcales</taxon>
        <taxon>Peptostreptococcaceae</taxon>
        <taxon>Terrisporobacter</taxon>
    </lineage>
</organism>
<dbReference type="InterPro" id="IPR025510">
    <property type="entry name" value="DUF4397"/>
</dbReference>
<name>A0A0B3W7D1_9FIRM</name>
<evidence type="ECO:0000313" key="3">
    <source>
        <dbReference type="Proteomes" id="UP000031189"/>
    </source>
</evidence>
<accession>A0A0B3W7D1</accession>
<proteinExistence type="predicted"/>
<dbReference type="STRING" id="1577792.QX51_03535"/>
<evidence type="ECO:0000259" key="1">
    <source>
        <dbReference type="Pfam" id="PF14344"/>
    </source>
</evidence>
<feature type="domain" description="DUF4397" evidence="1">
    <location>
        <begin position="10"/>
        <end position="125"/>
    </location>
</feature>